<dbReference type="EMBL" id="JAXCGZ010023535">
    <property type="protein sequence ID" value="KAK7007725.1"/>
    <property type="molecule type" value="Genomic_DNA"/>
</dbReference>
<feature type="non-terminal residue" evidence="2">
    <location>
        <position position="1"/>
    </location>
</feature>
<comment type="caution">
    <text evidence="2">The sequence shown here is derived from an EMBL/GenBank/DDBJ whole genome shotgun (WGS) entry which is preliminary data.</text>
</comment>
<protein>
    <submittedName>
        <fullName evidence="2">Uncharacterized protein</fullName>
    </submittedName>
</protein>
<dbReference type="Proteomes" id="UP001381693">
    <property type="component" value="Unassembled WGS sequence"/>
</dbReference>
<evidence type="ECO:0000313" key="3">
    <source>
        <dbReference type="Proteomes" id="UP001381693"/>
    </source>
</evidence>
<accession>A0AAN8W8X5</accession>
<evidence type="ECO:0000313" key="2">
    <source>
        <dbReference type="EMBL" id="KAK7007725.1"/>
    </source>
</evidence>
<gene>
    <name evidence="2" type="ORF">SK128_018308</name>
</gene>
<feature type="compositionally biased region" description="Basic and acidic residues" evidence="1">
    <location>
        <begin position="56"/>
        <end position="68"/>
    </location>
</feature>
<reference evidence="2 3" key="1">
    <citation type="submission" date="2023-11" db="EMBL/GenBank/DDBJ databases">
        <title>Halocaridina rubra genome assembly.</title>
        <authorList>
            <person name="Smith C."/>
        </authorList>
    </citation>
    <scope>NUCLEOTIDE SEQUENCE [LARGE SCALE GENOMIC DNA]</scope>
    <source>
        <strain evidence="2">EP-1</strain>
        <tissue evidence="2">Whole</tissue>
    </source>
</reference>
<organism evidence="2 3">
    <name type="scientific">Halocaridina rubra</name>
    <name type="common">Hawaiian red shrimp</name>
    <dbReference type="NCBI Taxonomy" id="373956"/>
    <lineage>
        <taxon>Eukaryota</taxon>
        <taxon>Metazoa</taxon>
        <taxon>Ecdysozoa</taxon>
        <taxon>Arthropoda</taxon>
        <taxon>Crustacea</taxon>
        <taxon>Multicrustacea</taxon>
        <taxon>Malacostraca</taxon>
        <taxon>Eumalacostraca</taxon>
        <taxon>Eucarida</taxon>
        <taxon>Decapoda</taxon>
        <taxon>Pleocyemata</taxon>
        <taxon>Caridea</taxon>
        <taxon>Atyoidea</taxon>
        <taxon>Atyidae</taxon>
        <taxon>Halocaridina</taxon>
    </lineage>
</organism>
<proteinExistence type="predicted"/>
<sequence>ATWCTTLRLPGEELLYHDPVSSIPQPPIPTNTLTLPLSDTLWTIRSRSFHMPSPQHKSDTESNRDSSDNKYCPIFRCVQFSCLPSL</sequence>
<name>A0AAN8W8X5_HALRR</name>
<feature type="region of interest" description="Disordered" evidence="1">
    <location>
        <begin position="48"/>
        <end position="68"/>
    </location>
</feature>
<evidence type="ECO:0000256" key="1">
    <source>
        <dbReference type="SAM" id="MobiDB-lite"/>
    </source>
</evidence>
<keyword evidence="3" id="KW-1185">Reference proteome</keyword>
<dbReference type="AlphaFoldDB" id="A0AAN8W8X5"/>